<evidence type="ECO:0000313" key="2">
    <source>
        <dbReference type="Proteomes" id="UP001597079"/>
    </source>
</evidence>
<protein>
    <recommendedName>
        <fullName evidence="3">Tetratricopeptide repeat protein</fullName>
    </recommendedName>
</protein>
<keyword evidence="2" id="KW-1185">Reference proteome</keyword>
<proteinExistence type="predicted"/>
<accession>A0ABW4JDP6</accession>
<comment type="caution">
    <text evidence="1">The sequence shown here is derived from an EMBL/GenBank/DDBJ whole genome shotgun (WGS) entry which is preliminary data.</text>
</comment>
<evidence type="ECO:0008006" key="3">
    <source>
        <dbReference type="Google" id="ProtNLM"/>
    </source>
</evidence>
<dbReference type="Proteomes" id="UP001597079">
    <property type="component" value="Unassembled WGS sequence"/>
</dbReference>
<dbReference type="RefSeq" id="WP_377942058.1">
    <property type="nucleotide sequence ID" value="NZ_JBHUCX010000018.1"/>
</dbReference>
<dbReference type="EMBL" id="JBHUCX010000018">
    <property type="protein sequence ID" value="MFD1674209.1"/>
    <property type="molecule type" value="Genomic_DNA"/>
</dbReference>
<sequence length="272" mass="31244">MQNELELAATHLVANAIDTVRERIADEAVITRLNEAEQQYLTRRDKHPQAAADELQAQIELDAALWPLRLYLADAHLQSGETNGFEHEVHTALGKSRDPFVVVSIFMYMTRLFVMRSRSAEEAVVYVREAIETNVGIASYIRGIYIQTLLEVEDFEEAYRQIQISIHENNPMLTIEGLEIWPILMARLGKWQDQDEVIRDIRMFAAEQLQEWERNQLVQALVGDVAEREQVGDTETARFLLEVARTIDDTHPAVTGYLSIDVQMPKGWWPVQ</sequence>
<evidence type="ECO:0000313" key="1">
    <source>
        <dbReference type="EMBL" id="MFD1674209.1"/>
    </source>
</evidence>
<gene>
    <name evidence="1" type="ORF">ACFSB2_05710</name>
</gene>
<reference evidence="2" key="1">
    <citation type="journal article" date="2019" name="Int. J. Syst. Evol. Microbiol.">
        <title>The Global Catalogue of Microorganisms (GCM) 10K type strain sequencing project: providing services to taxonomists for standard genome sequencing and annotation.</title>
        <authorList>
            <consortium name="The Broad Institute Genomics Platform"/>
            <consortium name="The Broad Institute Genome Sequencing Center for Infectious Disease"/>
            <person name="Wu L."/>
            <person name="Ma J."/>
        </authorList>
    </citation>
    <scope>NUCLEOTIDE SEQUENCE [LARGE SCALE GENOMIC DNA]</scope>
    <source>
        <strain evidence="2">CGMCC 1.12286</strain>
    </source>
</reference>
<organism evidence="1 2">
    <name type="scientific">Alicyclobacillus fodiniaquatilis</name>
    <dbReference type="NCBI Taxonomy" id="1661150"/>
    <lineage>
        <taxon>Bacteria</taxon>
        <taxon>Bacillati</taxon>
        <taxon>Bacillota</taxon>
        <taxon>Bacilli</taxon>
        <taxon>Bacillales</taxon>
        <taxon>Alicyclobacillaceae</taxon>
        <taxon>Alicyclobacillus</taxon>
    </lineage>
</organism>
<name>A0ABW4JDP6_9BACL</name>